<dbReference type="EMBL" id="JBHMDO010000033">
    <property type="protein sequence ID" value="MFB9328030.1"/>
    <property type="molecule type" value="Genomic_DNA"/>
</dbReference>
<comment type="caution">
    <text evidence="7">The sequence shown here is derived from an EMBL/GenBank/DDBJ whole genome shotgun (WGS) entry which is preliminary data.</text>
</comment>
<evidence type="ECO:0000256" key="4">
    <source>
        <dbReference type="ARBA" id="ARBA00022807"/>
    </source>
</evidence>
<name>A0ABV5KS32_9BACL</name>
<protein>
    <submittedName>
        <fullName evidence="7">C40 family peptidase</fullName>
    </submittedName>
</protein>
<evidence type="ECO:0000313" key="8">
    <source>
        <dbReference type="Proteomes" id="UP001589747"/>
    </source>
</evidence>
<dbReference type="PANTHER" id="PTHR47053:SF1">
    <property type="entry name" value="MUREIN DD-ENDOPEPTIDASE MEPH-RELATED"/>
    <property type="match status" value="1"/>
</dbReference>
<evidence type="ECO:0000256" key="3">
    <source>
        <dbReference type="ARBA" id="ARBA00022801"/>
    </source>
</evidence>
<keyword evidence="3" id="KW-0378">Hydrolase</keyword>
<feature type="domain" description="NlpC/P60" evidence="6">
    <location>
        <begin position="97"/>
        <end position="245"/>
    </location>
</feature>
<dbReference type="Proteomes" id="UP001589747">
    <property type="component" value="Unassembled WGS sequence"/>
</dbReference>
<sequence length="246" mass="27427">MRWMQTTAIVLSLTFVATACASRNDTDADNLNNQLRTQGVTDQRLDDPRIVNTDMDLKRGDQGIGRPYRAGGRTGTFMAQSAMTQVFPNPSISPRNGSYAENAIEMASRFMGTPYQFGSDRSDPSSFDCSDFTRWAFLSGLGMNLPLDSRSQARYVLAYSNRVYYDLNYARRGDLLFFTSFLGTNPDLYRGVTKSVDAITHCGIYLGDGKMIHTASPRTGGVRIDNVFGNHLQWRFFIGGSVLDQK</sequence>
<keyword evidence="4" id="KW-0788">Thiol protease</keyword>
<dbReference type="RefSeq" id="WP_377496950.1">
    <property type="nucleotide sequence ID" value="NZ_JBHMDO010000033.1"/>
</dbReference>
<dbReference type="PROSITE" id="PS51257">
    <property type="entry name" value="PROKAR_LIPOPROTEIN"/>
    <property type="match status" value="1"/>
</dbReference>
<reference evidence="7 8" key="1">
    <citation type="submission" date="2024-09" db="EMBL/GenBank/DDBJ databases">
        <authorList>
            <person name="Sun Q."/>
            <person name="Mori K."/>
        </authorList>
    </citation>
    <scope>NUCLEOTIDE SEQUENCE [LARGE SCALE GENOMIC DNA]</scope>
    <source>
        <strain evidence="7 8">TISTR 2452</strain>
    </source>
</reference>
<dbReference type="PANTHER" id="PTHR47053">
    <property type="entry name" value="MUREIN DD-ENDOPEPTIDASE MEPH-RELATED"/>
    <property type="match status" value="1"/>
</dbReference>
<proteinExistence type="inferred from homology"/>
<keyword evidence="5" id="KW-0732">Signal</keyword>
<evidence type="ECO:0000256" key="1">
    <source>
        <dbReference type="ARBA" id="ARBA00007074"/>
    </source>
</evidence>
<evidence type="ECO:0000313" key="7">
    <source>
        <dbReference type="EMBL" id="MFB9328030.1"/>
    </source>
</evidence>
<feature type="signal peptide" evidence="5">
    <location>
        <begin position="1"/>
        <end position="21"/>
    </location>
</feature>
<evidence type="ECO:0000256" key="2">
    <source>
        <dbReference type="ARBA" id="ARBA00022670"/>
    </source>
</evidence>
<dbReference type="InterPro" id="IPR000064">
    <property type="entry name" value="NLP_P60_dom"/>
</dbReference>
<dbReference type="SUPFAM" id="SSF54001">
    <property type="entry name" value="Cysteine proteinases"/>
    <property type="match status" value="1"/>
</dbReference>
<comment type="similarity">
    <text evidence="1">Belongs to the peptidase C40 family.</text>
</comment>
<feature type="chain" id="PRO_5046909004" evidence="5">
    <location>
        <begin position="22"/>
        <end position="246"/>
    </location>
</feature>
<gene>
    <name evidence="7" type="ORF">ACFFSY_19055</name>
</gene>
<dbReference type="InterPro" id="IPR038765">
    <property type="entry name" value="Papain-like_cys_pep_sf"/>
</dbReference>
<organism evidence="7 8">
    <name type="scientific">Paenibacillus aurantiacus</name>
    <dbReference type="NCBI Taxonomy" id="1936118"/>
    <lineage>
        <taxon>Bacteria</taxon>
        <taxon>Bacillati</taxon>
        <taxon>Bacillota</taxon>
        <taxon>Bacilli</taxon>
        <taxon>Bacillales</taxon>
        <taxon>Paenibacillaceae</taxon>
        <taxon>Paenibacillus</taxon>
    </lineage>
</organism>
<keyword evidence="8" id="KW-1185">Reference proteome</keyword>
<accession>A0ABV5KS32</accession>
<keyword evidence="2" id="KW-0645">Protease</keyword>
<dbReference type="Gene3D" id="3.90.1720.10">
    <property type="entry name" value="endopeptidase domain like (from Nostoc punctiforme)"/>
    <property type="match status" value="1"/>
</dbReference>
<evidence type="ECO:0000259" key="6">
    <source>
        <dbReference type="PROSITE" id="PS51935"/>
    </source>
</evidence>
<dbReference type="Pfam" id="PF00877">
    <property type="entry name" value="NLPC_P60"/>
    <property type="match status" value="1"/>
</dbReference>
<evidence type="ECO:0000256" key="5">
    <source>
        <dbReference type="SAM" id="SignalP"/>
    </source>
</evidence>
<dbReference type="PROSITE" id="PS51935">
    <property type="entry name" value="NLPC_P60"/>
    <property type="match status" value="1"/>
</dbReference>
<dbReference type="InterPro" id="IPR051202">
    <property type="entry name" value="Peptidase_C40"/>
</dbReference>